<keyword evidence="4" id="KW-1185">Reference proteome</keyword>
<dbReference type="EMBL" id="JAWDJX010000010">
    <property type="protein sequence ID" value="KAK3054892.1"/>
    <property type="molecule type" value="Genomic_DNA"/>
</dbReference>
<dbReference type="PANTHER" id="PTHR43625:SF40">
    <property type="entry name" value="ALDO-KETO REDUCTASE YAKC [NADP(+)]"/>
    <property type="match status" value="1"/>
</dbReference>
<sequence length="344" mass="38556">MASKYPQRKIGDDPVSAQGLGCMGMSFSYTSFGGFDNEQSYKVLTRAADLGVTLWDTSDVYGPHTNEQLIGKWFKETGRRKEIFLCSKFGNLRIDGRPAVRGDKEYVKEACQASLERLNTDVIDLYYQHRVDDKVPIEETVQAMAELKKEGKIRYLGLSECSADTLRRAHAVHPIAAAQMEYSPFALEIESSQTEFLRTARELGVKIIAYSPLGRGFLTNTIKSREDFDEGDNRLNHPRFSEEHFGENLKLVQILADIAVKKNCTPSQLSIAWVLAQGDDFIPIPGTKRTKYLEENVAATDVKLSKEEESEIRQAIESVGGSKGNRYPPAMMARLFGDSPPLKK</sequence>
<dbReference type="InterPro" id="IPR050791">
    <property type="entry name" value="Aldo-Keto_reductase"/>
</dbReference>
<evidence type="ECO:0000313" key="4">
    <source>
        <dbReference type="Proteomes" id="UP001271007"/>
    </source>
</evidence>
<feature type="domain" description="NADP-dependent oxidoreductase" evidence="2">
    <location>
        <begin position="24"/>
        <end position="316"/>
    </location>
</feature>
<evidence type="ECO:0000313" key="3">
    <source>
        <dbReference type="EMBL" id="KAK3054892.1"/>
    </source>
</evidence>
<protein>
    <recommendedName>
        <fullName evidence="2">NADP-dependent oxidoreductase domain-containing protein</fullName>
    </recommendedName>
</protein>
<dbReference type="InterPro" id="IPR023210">
    <property type="entry name" value="NADP_OxRdtase_dom"/>
</dbReference>
<gene>
    <name evidence="3" type="ORF">LTR09_004050</name>
</gene>
<dbReference type="SUPFAM" id="SSF51430">
    <property type="entry name" value="NAD(P)-linked oxidoreductase"/>
    <property type="match status" value="1"/>
</dbReference>
<evidence type="ECO:0000259" key="2">
    <source>
        <dbReference type="Pfam" id="PF00248"/>
    </source>
</evidence>
<dbReference type="Proteomes" id="UP001271007">
    <property type="component" value="Unassembled WGS sequence"/>
</dbReference>
<reference evidence="3" key="1">
    <citation type="submission" date="2023-04" db="EMBL/GenBank/DDBJ databases">
        <title>Black Yeasts Isolated from many extreme environments.</title>
        <authorList>
            <person name="Coleine C."/>
            <person name="Stajich J.E."/>
            <person name="Selbmann L."/>
        </authorList>
    </citation>
    <scope>NUCLEOTIDE SEQUENCE</scope>
    <source>
        <strain evidence="3">CCFEE 5312</strain>
    </source>
</reference>
<dbReference type="Pfam" id="PF00248">
    <property type="entry name" value="Aldo_ket_red"/>
    <property type="match status" value="1"/>
</dbReference>
<dbReference type="GO" id="GO:0005737">
    <property type="term" value="C:cytoplasm"/>
    <property type="evidence" value="ECO:0007669"/>
    <property type="project" value="TreeGrafter"/>
</dbReference>
<name>A0AAJ0DIT9_9PEZI</name>
<evidence type="ECO:0000256" key="1">
    <source>
        <dbReference type="ARBA" id="ARBA00023002"/>
    </source>
</evidence>
<dbReference type="InterPro" id="IPR036812">
    <property type="entry name" value="NAD(P)_OxRdtase_dom_sf"/>
</dbReference>
<dbReference type="CDD" id="cd19076">
    <property type="entry name" value="AKR_AKR13A_13D"/>
    <property type="match status" value="1"/>
</dbReference>
<keyword evidence="1" id="KW-0560">Oxidoreductase</keyword>
<dbReference type="PANTHER" id="PTHR43625">
    <property type="entry name" value="AFLATOXIN B1 ALDEHYDE REDUCTASE"/>
    <property type="match status" value="1"/>
</dbReference>
<proteinExistence type="predicted"/>
<dbReference type="AlphaFoldDB" id="A0AAJ0DIT9"/>
<dbReference type="Gene3D" id="3.20.20.100">
    <property type="entry name" value="NADP-dependent oxidoreductase domain"/>
    <property type="match status" value="1"/>
</dbReference>
<organism evidence="3 4">
    <name type="scientific">Extremus antarcticus</name>
    <dbReference type="NCBI Taxonomy" id="702011"/>
    <lineage>
        <taxon>Eukaryota</taxon>
        <taxon>Fungi</taxon>
        <taxon>Dikarya</taxon>
        <taxon>Ascomycota</taxon>
        <taxon>Pezizomycotina</taxon>
        <taxon>Dothideomycetes</taxon>
        <taxon>Dothideomycetidae</taxon>
        <taxon>Mycosphaerellales</taxon>
        <taxon>Extremaceae</taxon>
        <taxon>Extremus</taxon>
    </lineage>
</organism>
<accession>A0AAJ0DIT9</accession>
<comment type="caution">
    <text evidence="3">The sequence shown here is derived from an EMBL/GenBank/DDBJ whole genome shotgun (WGS) entry which is preliminary data.</text>
</comment>
<dbReference type="GO" id="GO:0016491">
    <property type="term" value="F:oxidoreductase activity"/>
    <property type="evidence" value="ECO:0007669"/>
    <property type="project" value="UniProtKB-KW"/>
</dbReference>